<sequence>MPQTPSPPPSLMPHEEPLPPRYDLWTAAVFFCVGTAILWLCWQMPTYREQGEIYTAPGLVPALHGVIIIVLSLWLGFRAIGRGALHAPREAAAPREGYSNTRLFLAATLCLAFAVGLVGRLPFWLAAAIFVFAFATLFEWQPGLAPRERARRMAIAAVTGLATGGIVVLVFERVFLVRLP</sequence>
<feature type="domain" description="DUF1468" evidence="2">
    <location>
        <begin position="25"/>
        <end position="180"/>
    </location>
</feature>
<dbReference type="AlphaFoldDB" id="A0A5C8PS50"/>
<evidence type="ECO:0000256" key="1">
    <source>
        <dbReference type="SAM" id="Phobius"/>
    </source>
</evidence>
<dbReference type="OrthoDB" id="6195486at2"/>
<feature type="transmembrane region" description="Helical" evidence="1">
    <location>
        <begin position="22"/>
        <end position="42"/>
    </location>
</feature>
<evidence type="ECO:0000313" key="3">
    <source>
        <dbReference type="EMBL" id="TXL79484.1"/>
    </source>
</evidence>
<keyword evidence="4" id="KW-1185">Reference proteome</keyword>
<feature type="transmembrane region" description="Helical" evidence="1">
    <location>
        <begin position="62"/>
        <end position="80"/>
    </location>
</feature>
<accession>A0A5C8PS50</accession>
<proteinExistence type="predicted"/>
<evidence type="ECO:0000259" key="2">
    <source>
        <dbReference type="Pfam" id="PF07331"/>
    </source>
</evidence>
<protein>
    <recommendedName>
        <fullName evidence="2">DUF1468 domain-containing protein</fullName>
    </recommendedName>
</protein>
<gene>
    <name evidence="3" type="ORF">FHP25_05920</name>
</gene>
<evidence type="ECO:0000313" key="4">
    <source>
        <dbReference type="Proteomes" id="UP000321638"/>
    </source>
</evidence>
<reference evidence="3 4" key="1">
    <citation type="submission" date="2019-06" db="EMBL/GenBank/DDBJ databases">
        <title>New taxonomy in bacterial strain CC-CFT640, isolated from vineyard.</title>
        <authorList>
            <person name="Lin S.-Y."/>
            <person name="Tsai C.-F."/>
            <person name="Young C.-C."/>
        </authorList>
    </citation>
    <scope>NUCLEOTIDE SEQUENCE [LARGE SCALE GENOMIC DNA]</scope>
    <source>
        <strain evidence="3 4">CC-CFT640</strain>
    </source>
</reference>
<keyword evidence="1" id="KW-1133">Transmembrane helix</keyword>
<feature type="transmembrane region" description="Helical" evidence="1">
    <location>
        <begin position="153"/>
        <end position="171"/>
    </location>
</feature>
<feature type="transmembrane region" description="Helical" evidence="1">
    <location>
        <begin position="101"/>
        <end position="118"/>
    </location>
</feature>
<name>A0A5C8PS50_9HYPH</name>
<feature type="transmembrane region" description="Helical" evidence="1">
    <location>
        <begin position="124"/>
        <end position="141"/>
    </location>
</feature>
<dbReference type="EMBL" id="VDUZ01000005">
    <property type="protein sequence ID" value="TXL79484.1"/>
    <property type="molecule type" value="Genomic_DNA"/>
</dbReference>
<dbReference type="InterPro" id="IPR009936">
    <property type="entry name" value="DUF1468"/>
</dbReference>
<dbReference type="Pfam" id="PF07331">
    <property type="entry name" value="TctB"/>
    <property type="match status" value="1"/>
</dbReference>
<keyword evidence="1" id="KW-0812">Transmembrane</keyword>
<keyword evidence="1" id="KW-0472">Membrane</keyword>
<dbReference type="Proteomes" id="UP000321638">
    <property type="component" value="Unassembled WGS sequence"/>
</dbReference>
<comment type="caution">
    <text evidence="3">The sequence shown here is derived from an EMBL/GenBank/DDBJ whole genome shotgun (WGS) entry which is preliminary data.</text>
</comment>
<organism evidence="3 4">
    <name type="scientific">Vineibacter terrae</name>
    <dbReference type="NCBI Taxonomy" id="2586908"/>
    <lineage>
        <taxon>Bacteria</taxon>
        <taxon>Pseudomonadati</taxon>
        <taxon>Pseudomonadota</taxon>
        <taxon>Alphaproteobacteria</taxon>
        <taxon>Hyphomicrobiales</taxon>
        <taxon>Vineibacter</taxon>
    </lineage>
</organism>
<dbReference type="RefSeq" id="WP_147845991.1">
    <property type="nucleotide sequence ID" value="NZ_VDUZ01000005.1"/>
</dbReference>